<dbReference type="EMBL" id="LLXI01000570">
    <property type="protein sequence ID" value="PKY47686.1"/>
    <property type="molecule type" value="Genomic_DNA"/>
</dbReference>
<accession>A0A2I1GM20</accession>
<organism evidence="1 2">
    <name type="scientific">Rhizophagus irregularis</name>
    <dbReference type="NCBI Taxonomy" id="588596"/>
    <lineage>
        <taxon>Eukaryota</taxon>
        <taxon>Fungi</taxon>
        <taxon>Fungi incertae sedis</taxon>
        <taxon>Mucoromycota</taxon>
        <taxon>Glomeromycotina</taxon>
        <taxon>Glomeromycetes</taxon>
        <taxon>Glomerales</taxon>
        <taxon>Glomeraceae</taxon>
        <taxon>Rhizophagus</taxon>
    </lineage>
</organism>
<evidence type="ECO:0000313" key="2">
    <source>
        <dbReference type="Proteomes" id="UP000234323"/>
    </source>
</evidence>
<comment type="caution">
    <text evidence="1">The sequence shown here is derived from an EMBL/GenBank/DDBJ whole genome shotgun (WGS) entry which is preliminary data.</text>
</comment>
<evidence type="ECO:0000313" key="1">
    <source>
        <dbReference type="EMBL" id="PKY47686.1"/>
    </source>
</evidence>
<reference evidence="1 2" key="1">
    <citation type="submission" date="2015-10" db="EMBL/GenBank/DDBJ databases">
        <title>Genome analyses suggest a sexual origin of heterokaryosis in a supposedly ancient asexual fungus.</title>
        <authorList>
            <person name="Ropars J."/>
            <person name="Sedzielewska K."/>
            <person name="Noel J."/>
            <person name="Charron P."/>
            <person name="Farinelli L."/>
            <person name="Marton T."/>
            <person name="Kruger M."/>
            <person name="Pelin A."/>
            <person name="Brachmann A."/>
            <person name="Corradi N."/>
        </authorList>
    </citation>
    <scope>NUCLEOTIDE SEQUENCE [LARGE SCALE GENOMIC DNA]</scope>
    <source>
        <strain evidence="1 2">A4</strain>
    </source>
</reference>
<keyword evidence="2" id="KW-1185">Reference proteome</keyword>
<sequence length="54" mass="6660">MIYYITNEYFLVNKNDENKFLVPILYSSYEFTIESYTISALYYVTRIWSLLFCY</sequence>
<protein>
    <submittedName>
        <fullName evidence="1">Uncharacterized protein</fullName>
    </submittedName>
</protein>
<gene>
    <name evidence="1" type="ORF">RhiirA4_403659</name>
</gene>
<name>A0A2I1GM20_9GLOM</name>
<dbReference type="Proteomes" id="UP000234323">
    <property type="component" value="Unassembled WGS sequence"/>
</dbReference>
<dbReference type="AlphaFoldDB" id="A0A2I1GM20"/>
<proteinExistence type="predicted"/>